<comment type="caution">
    <text evidence="5">The sequence shown here is derived from an EMBL/GenBank/DDBJ whole genome shotgun (WGS) entry which is preliminary data.</text>
</comment>
<dbReference type="NCBIfam" id="NF047352">
    <property type="entry name" value="P_loop_sacsin"/>
    <property type="match status" value="2"/>
</dbReference>
<dbReference type="PANTHER" id="PTHR46919:SF2">
    <property type="entry name" value="SACSIN"/>
    <property type="match status" value="1"/>
</dbReference>
<evidence type="ECO:0000313" key="5">
    <source>
        <dbReference type="EMBL" id="KAK6322280.1"/>
    </source>
</evidence>
<accession>A0AAN8QZI3</accession>
<sequence length="2681" mass="304832">MSSSKRKTRHSFAATAPPFIDYLKDILRRYPDGGQILKELIQNADDAGASKVVFLHDERCYGSQSLKTDGLGKYQGPALYAFNNAEFTAEDWEGITTTGRSIKRKDPNKVGRFGIGFNSVYHITDVPSIFSSKYLGFLDAQDKLFEEDGGFRWSLEDEEDKKILLNLQDQFQPFRDVVKLVSGQRWTDIIQEEQHFKGTLFRFPLRSEASEISDNLYDYHKVVKLFDSFIADADISPLFLRNVSSVSLQHINTNGSVNTRLSVTSSSPTAYPGLKSRSESNIKGSTCFKTITCTSNDKKQTKTKWLVTTCCMKDGNVPELDSLAKKLSFHPHVDIAFPCGQESVLIEGRLSCFLPLPNNDSNKTGLPVHVNACFGLTDNRRHIKWQEEDQKYDEAAMWNELLVKEVLPHTYLLMLQDATNLAKTSTLPVSAVYNIWPDLSQTKHKWHGIAEDILQRLFRQNTAVFSLAEDERQFVSPAEAVCPSNNTKVSEIMAAVTRTLIAGGEKLVTFPYHVSRAVQLAFPEPDTLKWVTPALVRDVLRRVTVSNLSNDDKRSLLQFILSDENYHNLRGLKMLPLSDGTFNTFTNEEKDIALIDNDSFPRVLLPGCKALFLPDDLSTTSIHHLRQLAATNTFKVFNVDADIVATFAKKTLPKDWEQTGGHVTWEVGSGHHPPLRWLREFWQCLNTHWGDLRCFEGMPLIPIEPLHDNSHYVILARLQQNPTIIFRKSKQTILPDKIEKVIKKVGGTVVNRDECLKHQDLDSYILPPSAQNILQVFMNLAASQVIIGIRSAPHHEKEELKDYLSTLNSLKVQERDLLSKMPLFQSMAGEYVSAQSKQAVVLSSTPALPTELPMPDSIVRCATEADRRLLLLLNVDLLDTAQAAIYLIDGVERKSFKKQETERIMTWILQHGSILFSQNGTLYTKCKDLSFIEVDEGELKKTSSIFDPNNKTFQVLFERDFFPPAVFTQTPEMLDSLARIGLQTKEMEVSADNVLHIATHIEKSRVHPQRAFKKAEALRRLLNDNDLLSQFSHQQLQHLSQLQWVPCENPCITKEKNKGKSLYKPEEIRHSEYKGIVGHVMPLTGDFSQKVSSKLGLLRLPPAEKVMENMSSLAAVAQAMTDPDKDVQFKTKLHSIYKYMQDHIPEVREVTNKRCIPWLWIHNHFVFPHDVVLAYPPDLDLSSYIERVTDEFLPYNTLLTEFGVKTSLSDKEIEDILHDIKQTIEERSQPFGEPSELKVSIAILNWMWREKKTVRVNIPVPVMAGSQRFTLQPLSKTVFCDISRNSLEDIQHDQEEIHVIHVEIPPATAEWLNIPFLSTRILRPELIGIEQCGQSEPITLRIKNILKEYDEDNDIFKELIQNAEDAGANTCKFMVDFRDHKDPVDSLIDQGMSLCQGPCLWAFNNELFSEDDWKNIVKLGSASKENEVEKIGKFGLGFNAVYHVTDIPSILSGKGLLILDPNVTHLQKHIQNKANAGIKLDLSREQLLHRFPGQFRPYERIFDCNLSKESTQKFYQGTLIKLPFRTREEAVKSEISGNVYDRDDIVKFQQELINSQTHLLFLKNIKTVSLQNLPSDASTPPQDDQIETLFTATRKVVSTIKIPEDTPPGTMQNDALKSLTKHYAKCQEVIDCHSANIAELTQQHCDGSDVQFWLLYNCFGTQNSLQMVQTDNKQTVFSLPIGGVAVPLNKEPQTGKWVPGEAKLVGQAFSFLPLSVATGLPVNLNGSFAVTSNRRGLWESGVKYDWNRALLQDAVTTAYVTTLLVLKNMSKNGDLQRYQYYTFWPNGENVSKTFKPLVDEFYFAIAQHFSGKALELFSDGDNWCSMCNARFLHPTIQEDKAVGELAMKVCQSNPNTSYHVVPLPSWVRQSFIQTGFDKILKQRTFDWEAFYQEVVFNNLSTMDQKSRNALVLHAIDLNDDAIDNLLRSYPCIPTKKGGQLQFIKKLVNPPGKVAHLFEQEEGRFLGGTKNDFCSPKRIQRLSELGMLSDQLPLEDITERAETIASIWQKDKGKAYKHLQCILELMRDSLQDEASPHWETLRNTEFIPACAPVNTWEDGRLYPSDSLYFNDTVFQVSRLEGALKDKLKLLEKLSNCHLGFDMYEHHKMLQLLPLEIRPKMLSQITVENVVESNMQLCEYGEGCEFSGWFQAHLSSAPFRHGLVCLIRQQKEGQVSQGDAATMCEKAFGSIEITCCKSLETVLWLGKELLSGTTAATQLYVKKGQQGCTFYLKHNNDTAHKVKSEVIMRLTNEINVLLKNILGSNLLLVLGHLLSCDSMEDVKMALEQSGIHYSADTGSTDTKESLKGPPEPGSSVPEEWHDALDMSYLNNYEAGEYVAYKKTAEEEHWCYAVVVEQLYVPTGQSGQSAHRYKIQMGKDKVIEVGALDLYQFKREKKPSSTSTGATCMELVQLAESVPRSSTTRALPQSLEEAKKDIEKCLAEIWTLSAEERHKAIKRLWLRWHPDKNLDFLQLATEAFKYLQNRIEDLENSRTGNQSSPQWNTHFRNFYEQWNQEAHHHRCGRERFYRTRGHNTRYNFYTYHENVPQPNRAEAQRWLSQAQCDLAAAHNDTGGRATEWTLFKVHQAVEKALIAAEYRRHGQHSSNSSISILAERVSGYSPKLDTLPSIVSKLKQLGVDAKTTQYPNYHHLPHIPNKMFKCENETEVLDMASKLLCKIEMYIN</sequence>
<evidence type="ECO:0000256" key="1">
    <source>
        <dbReference type="SAM" id="Coils"/>
    </source>
</evidence>
<feature type="coiled-coil region" evidence="1">
    <location>
        <begin position="2428"/>
        <end position="2490"/>
    </location>
</feature>
<dbReference type="Proteomes" id="UP001356427">
    <property type="component" value="Unassembled WGS sequence"/>
</dbReference>
<dbReference type="PANTHER" id="PTHR46919">
    <property type="entry name" value="ZINC FINGER, C3HC4 TYPE (RING FINGER) FAMILY PROTEIN"/>
    <property type="match status" value="1"/>
</dbReference>
<protein>
    <recommendedName>
        <fullName evidence="7">HEPN domain-containing protein</fullName>
    </recommendedName>
</protein>
<proteinExistence type="predicted"/>
<dbReference type="InterPro" id="IPR036869">
    <property type="entry name" value="J_dom_sf"/>
</dbReference>
<dbReference type="InterPro" id="IPR001623">
    <property type="entry name" value="DnaJ_domain"/>
</dbReference>
<dbReference type="SUPFAM" id="SSF81593">
    <property type="entry name" value="Nucleotidyltransferase substrate binding subunit/domain"/>
    <property type="match status" value="1"/>
</dbReference>
<dbReference type="InterPro" id="IPR058210">
    <property type="entry name" value="SACS/Nov_dom"/>
</dbReference>
<dbReference type="Pfam" id="PF25794">
    <property type="entry name" value="SACS"/>
    <property type="match status" value="2"/>
</dbReference>
<dbReference type="SUPFAM" id="SSF46565">
    <property type="entry name" value="Chaperone J-domain"/>
    <property type="match status" value="1"/>
</dbReference>
<dbReference type="EMBL" id="JAGTTL010000005">
    <property type="protein sequence ID" value="KAK6322280.1"/>
    <property type="molecule type" value="Genomic_DNA"/>
</dbReference>
<dbReference type="PROSITE" id="PS50076">
    <property type="entry name" value="DNAJ_2"/>
    <property type="match status" value="1"/>
</dbReference>
<dbReference type="SUPFAM" id="SSF55874">
    <property type="entry name" value="ATPase domain of HSP90 chaperone/DNA topoisomerase II/histidine kinase"/>
    <property type="match status" value="2"/>
</dbReference>
<organism evidence="5 6">
    <name type="scientific">Coregonus suidteri</name>
    <dbReference type="NCBI Taxonomy" id="861788"/>
    <lineage>
        <taxon>Eukaryota</taxon>
        <taxon>Metazoa</taxon>
        <taxon>Chordata</taxon>
        <taxon>Craniata</taxon>
        <taxon>Vertebrata</taxon>
        <taxon>Euteleostomi</taxon>
        <taxon>Actinopterygii</taxon>
        <taxon>Neopterygii</taxon>
        <taxon>Teleostei</taxon>
        <taxon>Protacanthopterygii</taxon>
        <taxon>Salmoniformes</taxon>
        <taxon>Salmonidae</taxon>
        <taxon>Coregoninae</taxon>
        <taxon>Coregonus</taxon>
    </lineage>
</organism>
<dbReference type="InterPro" id="IPR007842">
    <property type="entry name" value="HEPN_dom"/>
</dbReference>
<dbReference type="Gene3D" id="3.30.565.10">
    <property type="entry name" value="Histidine kinase-like ATPase, C-terminal domain"/>
    <property type="match status" value="1"/>
</dbReference>
<feature type="domain" description="J" evidence="3">
    <location>
        <begin position="2434"/>
        <end position="2512"/>
    </location>
</feature>
<evidence type="ECO:0000259" key="4">
    <source>
        <dbReference type="PROSITE" id="PS50910"/>
    </source>
</evidence>
<dbReference type="SMART" id="SM00748">
    <property type="entry name" value="HEPN"/>
    <property type="match status" value="1"/>
</dbReference>
<dbReference type="InterPro" id="IPR036890">
    <property type="entry name" value="HATPase_C_sf"/>
</dbReference>
<keyword evidence="1" id="KW-0175">Coiled coil</keyword>
<evidence type="ECO:0000313" key="6">
    <source>
        <dbReference type="Proteomes" id="UP001356427"/>
    </source>
</evidence>
<evidence type="ECO:0000256" key="2">
    <source>
        <dbReference type="SAM" id="MobiDB-lite"/>
    </source>
</evidence>
<dbReference type="Gene3D" id="1.20.120.330">
    <property type="entry name" value="Nucleotidyltransferases domain 2"/>
    <property type="match status" value="1"/>
</dbReference>
<feature type="region of interest" description="Disordered" evidence="2">
    <location>
        <begin position="2291"/>
        <end position="2316"/>
    </location>
</feature>
<evidence type="ECO:0008006" key="7">
    <source>
        <dbReference type="Google" id="ProtNLM"/>
    </source>
</evidence>
<dbReference type="Gene3D" id="1.10.287.110">
    <property type="entry name" value="DnaJ domain"/>
    <property type="match status" value="1"/>
</dbReference>
<dbReference type="Pfam" id="PF05168">
    <property type="entry name" value="HEPN"/>
    <property type="match status" value="1"/>
</dbReference>
<name>A0AAN8QZI3_9TELE</name>
<evidence type="ECO:0000259" key="3">
    <source>
        <dbReference type="PROSITE" id="PS50076"/>
    </source>
</evidence>
<gene>
    <name evidence="5" type="ORF">J4Q44_G00070720</name>
</gene>
<keyword evidence="6" id="KW-1185">Reference proteome</keyword>
<dbReference type="PROSITE" id="PS50910">
    <property type="entry name" value="HEPN"/>
    <property type="match status" value="1"/>
</dbReference>
<feature type="domain" description="HEPN" evidence="4">
    <location>
        <begin position="2556"/>
        <end position="2672"/>
    </location>
</feature>
<reference evidence="5 6" key="1">
    <citation type="submission" date="2021-04" db="EMBL/GenBank/DDBJ databases">
        <authorList>
            <person name="De Guttry C."/>
            <person name="Zahm M."/>
            <person name="Klopp C."/>
            <person name="Cabau C."/>
            <person name="Louis A."/>
            <person name="Berthelot C."/>
            <person name="Parey E."/>
            <person name="Roest Crollius H."/>
            <person name="Montfort J."/>
            <person name="Robinson-Rechavi M."/>
            <person name="Bucao C."/>
            <person name="Bouchez O."/>
            <person name="Gislard M."/>
            <person name="Lluch J."/>
            <person name="Milhes M."/>
            <person name="Lampietro C."/>
            <person name="Lopez Roques C."/>
            <person name="Donnadieu C."/>
            <person name="Braasch I."/>
            <person name="Desvignes T."/>
            <person name="Postlethwait J."/>
            <person name="Bobe J."/>
            <person name="Wedekind C."/>
            <person name="Guiguen Y."/>
        </authorList>
    </citation>
    <scope>NUCLEOTIDE SEQUENCE [LARGE SCALE GENOMIC DNA]</scope>
    <source>
        <strain evidence="5">Cs_M1</strain>
        <tissue evidence="5">Blood</tissue>
    </source>
</reference>